<reference evidence="8" key="1">
    <citation type="journal article" date="2014" name="Int. J. Syst. Evol. Microbiol.">
        <title>Complete genome sequence of Corynebacterium casei LMG S-19264T (=DSM 44701T), isolated from a smear-ripened cheese.</title>
        <authorList>
            <consortium name="US DOE Joint Genome Institute (JGI-PGF)"/>
            <person name="Walter F."/>
            <person name="Albersmeier A."/>
            <person name="Kalinowski J."/>
            <person name="Ruckert C."/>
        </authorList>
    </citation>
    <scope>NUCLEOTIDE SEQUENCE</scope>
    <source>
        <strain evidence="8">CGMCC 1.15254</strain>
    </source>
</reference>
<gene>
    <name evidence="5 8" type="primary">hrcA</name>
    <name evidence="8" type="ORF">GCM10011332_28800</name>
</gene>
<keyword evidence="4 5" id="KW-0804">Transcription</keyword>
<dbReference type="GO" id="GO:0003677">
    <property type="term" value="F:DNA binding"/>
    <property type="evidence" value="ECO:0007669"/>
    <property type="project" value="InterPro"/>
</dbReference>
<dbReference type="Gene3D" id="3.30.390.60">
    <property type="entry name" value="Heat-inducible transcription repressor hrca homolog, domain 3"/>
    <property type="match status" value="1"/>
</dbReference>
<keyword evidence="3 5" id="KW-0346">Stress response</keyword>
<comment type="similarity">
    <text evidence="5">Belongs to the HrcA family.</text>
</comment>
<feature type="domain" description="Winged helix-turn-helix transcription repressor HrcA DNA-binding" evidence="7">
    <location>
        <begin position="5"/>
        <end position="72"/>
    </location>
</feature>
<keyword evidence="9" id="KW-1185">Reference proteome</keyword>
<dbReference type="PANTHER" id="PTHR34824:SF1">
    <property type="entry name" value="HEAT-INDUCIBLE TRANSCRIPTION REPRESSOR HRCA"/>
    <property type="match status" value="1"/>
</dbReference>
<sequence>MLSNLNDRSRDIFRRIVDAYMETGEPVGSRTVSKLLENSLSPASIRNVMADLEDLGLLHSPHTSAGRMPTEQGLRLFIDGVMEIGDLPANERKVIDKECSAKGRKFEDVMSEASGMISGLSGCASLVFAPKTDSPLKHIEFVNLSPGRTLVIMVMENGVVENRVIDTPHDIPPSALVQASNYLGAKLVGRTVAEGLGEIHKELKNQQAQLDELTSRVVKTGLAQWAGGTSDSGSLIVRGQAHLLDDIAAIGDLERIRSLFEALETKETLLKLLHLADGADGVQIFIGSDNPLFNVSGCSMVVAPFRDGHQKIVGAIGVIGPTRINYARIIPMVDYTSKVIGRLIG</sequence>
<reference evidence="8" key="2">
    <citation type="submission" date="2020-09" db="EMBL/GenBank/DDBJ databases">
        <authorList>
            <person name="Sun Q."/>
            <person name="Zhou Y."/>
        </authorList>
    </citation>
    <scope>NUCLEOTIDE SEQUENCE</scope>
    <source>
        <strain evidence="8">CGMCC 1.15254</strain>
    </source>
</reference>
<dbReference type="InterPro" id="IPR036390">
    <property type="entry name" value="WH_DNA-bd_sf"/>
</dbReference>
<protein>
    <recommendedName>
        <fullName evidence="5">Heat-inducible transcription repressor HrcA</fullName>
    </recommendedName>
</protein>
<dbReference type="PANTHER" id="PTHR34824">
    <property type="entry name" value="HEAT-INDUCIBLE TRANSCRIPTION REPRESSOR HRCA"/>
    <property type="match status" value="1"/>
</dbReference>
<dbReference type="Pfam" id="PF01628">
    <property type="entry name" value="HrcA"/>
    <property type="match status" value="1"/>
</dbReference>
<dbReference type="Pfam" id="PF03444">
    <property type="entry name" value="WHD_HrcA"/>
    <property type="match status" value="1"/>
</dbReference>
<evidence type="ECO:0000256" key="4">
    <source>
        <dbReference type="ARBA" id="ARBA00023163"/>
    </source>
</evidence>
<evidence type="ECO:0000259" key="6">
    <source>
        <dbReference type="Pfam" id="PF01628"/>
    </source>
</evidence>
<keyword evidence="1 5" id="KW-0678">Repressor</keyword>
<dbReference type="InterPro" id="IPR021153">
    <property type="entry name" value="HrcA_C"/>
</dbReference>
<dbReference type="InterPro" id="IPR002571">
    <property type="entry name" value="HrcA"/>
</dbReference>
<dbReference type="SUPFAM" id="SSF46785">
    <property type="entry name" value="Winged helix' DNA-binding domain"/>
    <property type="match status" value="1"/>
</dbReference>
<organism evidence="8 9">
    <name type="scientific">Terasakiella brassicae</name>
    <dbReference type="NCBI Taxonomy" id="1634917"/>
    <lineage>
        <taxon>Bacteria</taxon>
        <taxon>Pseudomonadati</taxon>
        <taxon>Pseudomonadota</taxon>
        <taxon>Alphaproteobacteria</taxon>
        <taxon>Rhodospirillales</taxon>
        <taxon>Terasakiellaceae</taxon>
        <taxon>Terasakiella</taxon>
    </lineage>
</organism>
<comment type="function">
    <text evidence="5">Negative regulator of class I heat shock genes (grpE-dnaK-dnaJ and groELS operons). Prevents heat-shock induction of these operons.</text>
</comment>
<dbReference type="Gene3D" id="1.10.10.10">
    <property type="entry name" value="Winged helix-like DNA-binding domain superfamily/Winged helix DNA-binding domain"/>
    <property type="match status" value="1"/>
</dbReference>
<dbReference type="SUPFAM" id="SSF55781">
    <property type="entry name" value="GAF domain-like"/>
    <property type="match status" value="1"/>
</dbReference>
<evidence type="ECO:0000313" key="9">
    <source>
        <dbReference type="Proteomes" id="UP000632498"/>
    </source>
</evidence>
<comment type="caution">
    <text evidence="8">The sequence shown here is derived from an EMBL/GenBank/DDBJ whole genome shotgun (WGS) entry which is preliminary data.</text>
</comment>
<dbReference type="InterPro" id="IPR023120">
    <property type="entry name" value="WHTH_transcript_rep_HrcA_IDD"/>
</dbReference>
<dbReference type="NCBIfam" id="TIGR00331">
    <property type="entry name" value="hrcA"/>
    <property type="match status" value="1"/>
</dbReference>
<evidence type="ECO:0000259" key="7">
    <source>
        <dbReference type="Pfam" id="PF03444"/>
    </source>
</evidence>
<dbReference type="InterPro" id="IPR036388">
    <property type="entry name" value="WH-like_DNA-bd_sf"/>
</dbReference>
<dbReference type="InterPro" id="IPR029016">
    <property type="entry name" value="GAF-like_dom_sf"/>
</dbReference>
<evidence type="ECO:0000256" key="1">
    <source>
        <dbReference type="ARBA" id="ARBA00022491"/>
    </source>
</evidence>
<feature type="domain" description="Heat-inducible transcription repressor HrcA C-terminal" evidence="6">
    <location>
        <begin position="107"/>
        <end position="330"/>
    </location>
</feature>
<dbReference type="RefSeq" id="WP_188666519.1">
    <property type="nucleotide sequence ID" value="NZ_BMHV01000026.1"/>
</dbReference>
<name>A0A917FDH0_9PROT</name>
<dbReference type="EMBL" id="BMHV01000026">
    <property type="protein sequence ID" value="GGF73051.1"/>
    <property type="molecule type" value="Genomic_DNA"/>
</dbReference>
<keyword evidence="2 5" id="KW-0805">Transcription regulation</keyword>
<evidence type="ECO:0000256" key="2">
    <source>
        <dbReference type="ARBA" id="ARBA00023015"/>
    </source>
</evidence>
<evidence type="ECO:0000256" key="3">
    <source>
        <dbReference type="ARBA" id="ARBA00023016"/>
    </source>
</evidence>
<dbReference type="Proteomes" id="UP000632498">
    <property type="component" value="Unassembled WGS sequence"/>
</dbReference>
<proteinExistence type="inferred from homology"/>
<dbReference type="Gene3D" id="3.30.450.40">
    <property type="match status" value="1"/>
</dbReference>
<evidence type="ECO:0000256" key="5">
    <source>
        <dbReference type="HAMAP-Rule" id="MF_00081"/>
    </source>
</evidence>
<dbReference type="GO" id="GO:0045892">
    <property type="term" value="P:negative regulation of DNA-templated transcription"/>
    <property type="evidence" value="ECO:0007669"/>
    <property type="project" value="UniProtKB-UniRule"/>
</dbReference>
<dbReference type="PIRSF" id="PIRSF005485">
    <property type="entry name" value="HrcA"/>
    <property type="match status" value="1"/>
</dbReference>
<dbReference type="InterPro" id="IPR005104">
    <property type="entry name" value="WHTH_HrcA_DNA-bd"/>
</dbReference>
<evidence type="ECO:0000313" key="8">
    <source>
        <dbReference type="EMBL" id="GGF73051.1"/>
    </source>
</evidence>
<dbReference type="HAMAP" id="MF_00081">
    <property type="entry name" value="HrcA"/>
    <property type="match status" value="1"/>
</dbReference>
<accession>A0A917FDH0</accession>
<dbReference type="AlphaFoldDB" id="A0A917FDH0"/>